<protein>
    <submittedName>
        <fullName evidence="5">Histidine triad nucleotide-binding protein</fullName>
    </submittedName>
</protein>
<feature type="domain" description="HIT" evidence="4">
    <location>
        <begin position="5"/>
        <end position="110"/>
    </location>
</feature>
<dbReference type="Gene3D" id="3.30.428.10">
    <property type="entry name" value="HIT-like"/>
    <property type="match status" value="1"/>
</dbReference>
<dbReference type="STRING" id="1801997.A3J64_00850"/>
<evidence type="ECO:0000313" key="6">
    <source>
        <dbReference type="Proteomes" id="UP000177061"/>
    </source>
</evidence>
<dbReference type="InterPro" id="IPR019808">
    <property type="entry name" value="Histidine_triad_CS"/>
</dbReference>
<reference evidence="5 6" key="1">
    <citation type="journal article" date="2016" name="Nat. Commun.">
        <title>Thousands of microbial genomes shed light on interconnected biogeochemical processes in an aquifer system.</title>
        <authorList>
            <person name="Anantharaman K."/>
            <person name="Brown C.T."/>
            <person name="Hug L.A."/>
            <person name="Sharon I."/>
            <person name="Castelle C.J."/>
            <person name="Probst A.J."/>
            <person name="Thomas B.C."/>
            <person name="Singh A."/>
            <person name="Wilkins M.J."/>
            <person name="Karaoz U."/>
            <person name="Brodie E.L."/>
            <person name="Williams K.H."/>
            <person name="Hubbard S.S."/>
            <person name="Banfield J.F."/>
        </authorList>
    </citation>
    <scope>NUCLEOTIDE SEQUENCE [LARGE SCALE GENOMIC DNA]</scope>
</reference>
<dbReference type="PRINTS" id="PR00332">
    <property type="entry name" value="HISTRIAD"/>
</dbReference>
<evidence type="ECO:0000256" key="2">
    <source>
        <dbReference type="PIRSR" id="PIRSR601310-3"/>
    </source>
</evidence>
<comment type="caution">
    <text evidence="5">The sequence shown here is derived from an EMBL/GenBank/DDBJ whole genome shotgun (WGS) entry which is preliminary data.</text>
</comment>
<dbReference type="InterPro" id="IPR036265">
    <property type="entry name" value="HIT-like_sf"/>
</dbReference>
<evidence type="ECO:0000256" key="3">
    <source>
        <dbReference type="PROSITE-ProRule" id="PRU00464"/>
    </source>
</evidence>
<feature type="short sequence motif" description="Histidine triad motif" evidence="2 3">
    <location>
        <begin position="98"/>
        <end position="102"/>
    </location>
</feature>
<dbReference type="Pfam" id="PF11969">
    <property type="entry name" value="DcpS_C"/>
    <property type="match status" value="1"/>
</dbReference>
<proteinExistence type="predicted"/>
<organism evidence="5 6">
    <name type="scientific">Candidatus Portnoybacteria bacterium RIFCSPHIGHO2_12_FULL_38_9</name>
    <dbReference type="NCBI Taxonomy" id="1801997"/>
    <lineage>
        <taxon>Bacteria</taxon>
        <taxon>Candidatus Portnoyibacteriota</taxon>
    </lineage>
</organism>
<dbReference type="InterPro" id="IPR001310">
    <property type="entry name" value="Histidine_triad_HIT"/>
</dbReference>
<dbReference type="PROSITE" id="PS51084">
    <property type="entry name" value="HIT_2"/>
    <property type="match status" value="1"/>
</dbReference>
<dbReference type="Proteomes" id="UP000177061">
    <property type="component" value="Unassembled WGS sequence"/>
</dbReference>
<dbReference type="EMBL" id="MHNB01000007">
    <property type="protein sequence ID" value="OGZ37523.1"/>
    <property type="molecule type" value="Genomic_DNA"/>
</dbReference>
<dbReference type="PROSITE" id="PS00892">
    <property type="entry name" value="HIT_1"/>
    <property type="match status" value="1"/>
</dbReference>
<dbReference type="SUPFAM" id="SSF54197">
    <property type="entry name" value="HIT-like"/>
    <property type="match status" value="1"/>
</dbReference>
<evidence type="ECO:0000256" key="1">
    <source>
        <dbReference type="PIRSR" id="PIRSR601310-1"/>
    </source>
</evidence>
<sequence>MNYCIFCEISNHQQPADIVFEDEQMIVFKDIKPKAAVHFLIVPKKHIDSIEALKEEDKELVSQMIFLAKKMAQEQGVSQTGYKLLFNVLRGGGQLIDHIHLHLIGGEVRP</sequence>
<gene>
    <name evidence="5" type="ORF">A3J64_00850</name>
</gene>
<dbReference type="PANTHER" id="PTHR23089">
    <property type="entry name" value="HISTIDINE TRIAD HIT PROTEIN"/>
    <property type="match status" value="1"/>
</dbReference>
<evidence type="ECO:0000313" key="5">
    <source>
        <dbReference type="EMBL" id="OGZ37523.1"/>
    </source>
</evidence>
<dbReference type="GO" id="GO:0003824">
    <property type="term" value="F:catalytic activity"/>
    <property type="evidence" value="ECO:0007669"/>
    <property type="project" value="InterPro"/>
</dbReference>
<accession>A0A1G2FHI1</accession>
<dbReference type="AlphaFoldDB" id="A0A1G2FHI1"/>
<name>A0A1G2FHI1_9BACT</name>
<feature type="active site" description="Tele-AMP-histidine intermediate" evidence="1">
    <location>
        <position position="100"/>
    </location>
</feature>
<evidence type="ECO:0000259" key="4">
    <source>
        <dbReference type="PROSITE" id="PS51084"/>
    </source>
</evidence>
<dbReference type="InterPro" id="IPR011146">
    <property type="entry name" value="HIT-like"/>
</dbReference>